<sequence length="44" mass="4872">MAELTQTTVPAVDFTAEVNVHPVAELTLGRQTFNDSDKDNYFEG</sequence>
<evidence type="ECO:0000313" key="1">
    <source>
        <dbReference type="EMBL" id="GEB60142.1"/>
    </source>
</evidence>
<dbReference type="RefSeq" id="WP_255325276.1">
    <property type="nucleotide sequence ID" value="NZ_BJMN01000039.1"/>
</dbReference>
<keyword evidence="2" id="KW-1185">Reference proteome</keyword>
<dbReference type="AlphaFoldDB" id="A0A4Y3RRD8"/>
<evidence type="ECO:0000313" key="2">
    <source>
        <dbReference type="Proteomes" id="UP000315226"/>
    </source>
</evidence>
<reference evidence="1 2" key="1">
    <citation type="submission" date="2019-06" db="EMBL/GenBank/DDBJ databases">
        <title>Whole genome shotgun sequence of Streptomyces gardneri NBRC 12865.</title>
        <authorList>
            <person name="Hosoyama A."/>
            <person name="Uohara A."/>
            <person name="Ohji S."/>
            <person name="Ichikawa N."/>
        </authorList>
    </citation>
    <scope>NUCLEOTIDE SEQUENCE [LARGE SCALE GENOMIC DNA]</scope>
    <source>
        <strain evidence="1 2">NBRC 12865</strain>
    </source>
</reference>
<accession>A0A4Y3RRD8</accession>
<organism evidence="1 2">
    <name type="scientific">Streptomyces gardneri</name>
    <dbReference type="NCBI Taxonomy" id="66892"/>
    <lineage>
        <taxon>Bacteria</taxon>
        <taxon>Bacillati</taxon>
        <taxon>Actinomycetota</taxon>
        <taxon>Actinomycetes</taxon>
        <taxon>Kitasatosporales</taxon>
        <taxon>Streptomycetaceae</taxon>
        <taxon>Streptomyces</taxon>
    </lineage>
</organism>
<proteinExistence type="predicted"/>
<comment type="caution">
    <text evidence="1">The sequence shown here is derived from an EMBL/GenBank/DDBJ whole genome shotgun (WGS) entry which is preliminary data.</text>
</comment>
<gene>
    <name evidence="1" type="ORF">SGA01_57470</name>
</gene>
<protein>
    <submittedName>
        <fullName evidence="1">Uncharacterized protein</fullName>
    </submittedName>
</protein>
<dbReference type="Proteomes" id="UP000315226">
    <property type="component" value="Unassembled WGS sequence"/>
</dbReference>
<dbReference type="EMBL" id="BJMN01000039">
    <property type="protein sequence ID" value="GEB60142.1"/>
    <property type="molecule type" value="Genomic_DNA"/>
</dbReference>
<name>A0A4Y3RRD8_9ACTN</name>